<dbReference type="Pfam" id="PF14248">
    <property type="entry name" value="DUF4345"/>
    <property type="match status" value="1"/>
</dbReference>
<feature type="transmembrane region" description="Helical" evidence="1">
    <location>
        <begin position="7"/>
        <end position="25"/>
    </location>
</feature>
<dbReference type="Proteomes" id="UP001143362">
    <property type="component" value="Unassembled WGS sequence"/>
</dbReference>
<keyword evidence="1" id="KW-0472">Membrane</keyword>
<dbReference type="RefSeq" id="WP_279246586.1">
    <property type="nucleotide sequence ID" value="NZ_SHNN01000003.1"/>
</dbReference>
<evidence type="ECO:0000313" key="2">
    <source>
        <dbReference type="EMBL" id="MCX2982575.1"/>
    </source>
</evidence>
<name>A0ABT3TK12_9GAMM</name>
<keyword evidence="1" id="KW-1133">Transmembrane helix</keyword>
<keyword evidence="3" id="KW-1185">Reference proteome</keyword>
<evidence type="ECO:0000256" key="1">
    <source>
        <dbReference type="SAM" id="Phobius"/>
    </source>
</evidence>
<dbReference type="InterPro" id="IPR025597">
    <property type="entry name" value="DUF4345"/>
</dbReference>
<protein>
    <submittedName>
        <fullName evidence="2">DUF4345 domain-containing protein</fullName>
    </submittedName>
</protein>
<dbReference type="EMBL" id="SHNN01000003">
    <property type="protein sequence ID" value="MCX2982575.1"/>
    <property type="molecule type" value="Genomic_DNA"/>
</dbReference>
<feature type="transmembrane region" description="Helical" evidence="1">
    <location>
        <begin position="70"/>
        <end position="88"/>
    </location>
</feature>
<accession>A0ABT3TK12</accession>
<feature type="transmembrane region" description="Helical" evidence="1">
    <location>
        <begin position="100"/>
        <end position="118"/>
    </location>
</feature>
<proteinExistence type="predicted"/>
<feature type="transmembrane region" description="Helical" evidence="1">
    <location>
        <begin position="46"/>
        <end position="64"/>
    </location>
</feature>
<keyword evidence="1" id="KW-0812">Transmembrane</keyword>
<reference evidence="2" key="1">
    <citation type="submission" date="2019-02" db="EMBL/GenBank/DDBJ databases">
        <authorList>
            <person name="Li S.-H."/>
        </authorList>
    </citation>
    <scope>NUCLEOTIDE SEQUENCE</scope>
    <source>
        <strain evidence="2">IMCC14734</strain>
    </source>
</reference>
<evidence type="ECO:0000313" key="3">
    <source>
        <dbReference type="Proteomes" id="UP001143362"/>
    </source>
</evidence>
<gene>
    <name evidence="2" type="ORF">EYC98_17060</name>
</gene>
<sequence length="119" mass="12902">METIIEWMPRVGALLMLLLGLVGFFKPKAFTDSMGIEMTRPDAWSEIRGVFGGMNLGLAIAALILNSPEVYMALGLGWTLVLLARFYSMAKDGMTFKATIPALIIDGGLAVLFLSGLLF</sequence>
<organism evidence="2 3">
    <name type="scientific">Candidatus Litorirhabdus singularis</name>
    <dbReference type="NCBI Taxonomy" id="2518993"/>
    <lineage>
        <taxon>Bacteria</taxon>
        <taxon>Pseudomonadati</taxon>
        <taxon>Pseudomonadota</taxon>
        <taxon>Gammaproteobacteria</taxon>
        <taxon>Cellvibrionales</taxon>
        <taxon>Halieaceae</taxon>
        <taxon>Candidatus Litorirhabdus</taxon>
    </lineage>
</organism>
<comment type="caution">
    <text evidence="2">The sequence shown here is derived from an EMBL/GenBank/DDBJ whole genome shotgun (WGS) entry which is preliminary data.</text>
</comment>